<dbReference type="GeneID" id="111247005"/>
<keyword evidence="3" id="KW-1185">Reference proteome</keyword>
<feature type="chain" id="PRO_5029724098" evidence="1">
    <location>
        <begin position="28"/>
        <end position="183"/>
    </location>
</feature>
<dbReference type="RefSeq" id="XP_022653249.1">
    <property type="nucleotide sequence ID" value="XM_022797514.1"/>
</dbReference>
<feature type="signal peptide" evidence="1">
    <location>
        <begin position="1"/>
        <end position="27"/>
    </location>
</feature>
<dbReference type="AlphaFoldDB" id="A0A7M7JKA2"/>
<evidence type="ECO:0000256" key="1">
    <source>
        <dbReference type="SAM" id="SignalP"/>
    </source>
</evidence>
<proteinExistence type="predicted"/>
<name>A0A7M7JKA2_VARDE</name>
<keyword evidence="1" id="KW-0732">Signal</keyword>
<sequence length="183" mass="20971">MLSDNTVSRLVILSILFLILWPYSTFGAHLCSDYSGQSFTPLNFLVGTCSVKEKLVPYLDLLTDNFLTANNSKEVYPILEEYRHRIQVLASGSFCSDLQKGVGYNRWEELNSAKFTPDDFFNQLLCYRTLIRLFVEVDSSPQELHAVSTKSMAALRWIVDQSGRLQTAIYHEYRAMREGHSEP</sequence>
<evidence type="ECO:0000313" key="2">
    <source>
        <dbReference type="EnsemblMetazoa" id="XP_022653249"/>
    </source>
</evidence>
<protein>
    <submittedName>
        <fullName evidence="2">Uncharacterized protein</fullName>
    </submittedName>
</protein>
<evidence type="ECO:0000313" key="3">
    <source>
        <dbReference type="Proteomes" id="UP000594260"/>
    </source>
</evidence>
<reference evidence="2" key="1">
    <citation type="submission" date="2021-01" db="UniProtKB">
        <authorList>
            <consortium name="EnsemblMetazoa"/>
        </authorList>
    </citation>
    <scope>IDENTIFICATION</scope>
</reference>
<dbReference type="Proteomes" id="UP000594260">
    <property type="component" value="Unplaced"/>
</dbReference>
<dbReference type="KEGG" id="vde:111247005"/>
<accession>A0A7M7JKA2</accession>
<dbReference type="InParanoid" id="A0A7M7JKA2"/>
<organism evidence="2 3">
    <name type="scientific">Varroa destructor</name>
    <name type="common">Honeybee mite</name>
    <dbReference type="NCBI Taxonomy" id="109461"/>
    <lineage>
        <taxon>Eukaryota</taxon>
        <taxon>Metazoa</taxon>
        <taxon>Ecdysozoa</taxon>
        <taxon>Arthropoda</taxon>
        <taxon>Chelicerata</taxon>
        <taxon>Arachnida</taxon>
        <taxon>Acari</taxon>
        <taxon>Parasitiformes</taxon>
        <taxon>Mesostigmata</taxon>
        <taxon>Gamasina</taxon>
        <taxon>Dermanyssoidea</taxon>
        <taxon>Varroidae</taxon>
        <taxon>Varroa</taxon>
    </lineage>
</organism>
<dbReference type="EnsemblMetazoa" id="XM_022797514">
    <property type="protein sequence ID" value="XP_022653249"/>
    <property type="gene ID" value="LOC111247005"/>
</dbReference>